<name>A0A1E2S3T2_9HYPH</name>
<dbReference type="Proteomes" id="UP000095087">
    <property type="component" value="Unassembled WGS sequence"/>
</dbReference>
<dbReference type="PANTHER" id="PTHR30126">
    <property type="entry name" value="HTH-TYPE TRANSCRIPTIONAL REGULATOR"/>
    <property type="match status" value="1"/>
</dbReference>
<evidence type="ECO:0000256" key="2">
    <source>
        <dbReference type="ARBA" id="ARBA00023015"/>
    </source>
</evidence>
<evidence type="ECO:0000256" key="3">
    <source>
        <dbReference type="ARBA" id="ARBA00023125"/>
    </source>
</evidence>
<dbReference type="FunFam" id="1.10.10.10:FF:000001">
    <property type="entry name" value="LysR family transcriptional regulator"/>
    <property type="match status" value="1"/>
</dbReference>
<evidence type="ECO:0000256" key="4">
    <source>
        <dbReference type="ARBA" id="ARBA00023163"/>
    </source>
</evidence>
<dbReference type="AlphaFoldDB" id="A0A1E2S3T2"/>
<comment type="similarity">
    <text evidence="1">Belongs to the LysR transcriptional regulatory family.</text>
</comment>
<dbReference type="SUPFAM" id="SSF46785">
    <property type="entry name" value="Winged helix' DNA-binding domain"/>
    <property type="match status" value="1"/>
</dbReference>
<dbReference type="Gene3D" id="3.40.190.10">
    <property type="entry name" value="Periplasmic binding protein-like II"/>
    <property type="match status" value="2"/>
</dbReference>
<dbReference type="GO" id="GO:0000976">
    <property type="term" value="F:transcription cis-regulatory region binding"/>
    <property type="evidence" value="ECO:0007669"/>
    <property type="project" value="TreeGrafter"/>
</dbReference>
<proteinExistence type="inferred from homology"/>
<dbReference type="Pfam" id="PF03466">
    <property type="entry name" value="LysR_substrate"/>
    <property type="match status" value="1"/>
</dbReference>
<accession>A0A1E2S3T2</accession>
<dbReference type="InterPro" id="IPR005119">
    <property type="entry name" value="LysR_subst-bd"/>
</dbReference>
<dbReference type="InterPro" id="IPR036390">
    <property type="entry name" value="WH_DNA-bd_sf"/>
</dbReference>
<dbReference type="STRING" id="1177755.A7A08_00896"/>
<feature type="domain" description="HTH lysR-type" evidence="5">
    <location>
        <begin position="23"/>
        <end position="80"/>
    </location>
</feature>
<keyword evidence="4" id="KW-0804">Transcription</keyword>
<dbReference type="CDD" id="cd05466">
    <property type="entry name" value="PBP2_LTTR_substrate"/>
    <property type="match status" value="1"/>
</dbReference>
<evidence type="ECO:0000259" key="5">
    <source>
        <dbReference type="PROSITE" id="PS50931"/>
    </source>
</evidence>
<dbReference type="InterPro" id="IPR000847">
    <property type="entry name" value="LysR_HTH_N"/>
</dbReference>
<dbReference type="InterPro" id="IPR036388">
    <property type="entry name" value="WH-like_DNA-bd_sf"/>
</dbReference>
<sequence>MPGMLGASAQTPANSQGQIERPMTLEQLRIFVEAARFGSFTVAAQQLGLTQSAVSISIRKLEEEHGVSLFDRVGRRVVVSEAGQVLLGEGERILKDIGLTALRVQSYKEDARPRTVIACSHNAYDQWIPVILSRMGRQAELPDIDLLRGSATDVTAWVMRGTADVGLSEVVPGHTTFHYFDVFRDSLILCASPDHPQATNAAFDWADLPHCAPVIWERGTDLEPVILQACDEQDIDRSALGQERLRLVSTAAVACRLLGEPTLAGFVTESVARPYLAAGELTRLGRIEIPVPYWAFALRHRDIEGLASLISDAATTPAKPARVAVPA</sequence>
<dbReference type="Gene3D" id="1.10.10.10">
    <property type="entry name" value="Winged helix-like DNA-binding domain superfamily/Winged helix DNA-binding domain"/>
    <property type="match status" value="1"/>
</dbReference>
<dbReference type="PANTHER" id="PTHR30126:SF91">
    <property type="entry name" value="LYSR FAMILY TRANSCRIPTIONAL REGULATOR"/>
    <property type="match status" value="1"/>
</dbReference>
<gene>
    <name evidence="6" type="ORF">A7A08_00896</name>
</gene>
<dbReference type="OrthoDB" id="9803735at2"/>
<dbReference type="GO" id="GO:0003700">
    <property type="term" value="F:DNA-binding transcription factor activity"/>
    <property type="evidence" value="ECO:0007669"/>
    <property type="project" value="InterPro"/>
</dbReference>
<evidence type="ECO:0000313" key="6">
    <source>
        <dbReference type="EMBL" id="ODA69060.1"/>
    </source>
</evidence>
<dbReference type="EMBL" id="MASI01000001">
    <property type="protein sequence ID" value="ODA69060.1"/>
    <property type="molecule type" value="Genomic_DNA"/>
</dbReference>
<organism evidence="6 7">
    <name type="scientific">Methyloligella halotolerans</name>
    <dbReference type="NCBI Taxonomy" id="1177755"/>
    <lineage>
        <taxon>Bacteria</taxon>
        <taxon>Pseudomonadati</taxon>
        <taxon>Pseudomonadota</taxon>
        <taxon>Alphaproteobacteria</taxon>
        <taxon>Hyphomicrobiales</taxon>
        <taxon>Hyphomicrobiaceae</taxon>
        <taxon>Methyloligella</taxon>
    </lineage>
</organism>
<dbReference type="PROSITE" id="PS50931">
    <property type="entry name" value="HTH_LYSR"/>
    <property type="match status" value="1"/>
</dbReference>
<evidence type="ECO:0000256" key="1">
    <source>
        <dbReference type="ARBA" id="ARBA00009437"/>
    </source>
</evidence>
<protein>
    <submittedName>
        <fullName evidence="6">HTH-type transcriptional regulator GltC</fullName>
    </submittedName>
</protein>
<dbReference type="PRINTS" id="PR00039">
    <property type="entry name" value="HTHLYSR"/>
</dbReference>
<reference evidence="6 7" key="1">
    <citation type="submission" date="2016-07" db="EMBL/GenBank/DDBJ databases">
        <title>Draft genome sequence of Methyloligella halotolerans C2T (VKM B-2706T=CCUG 61687T=DSM 25045T), a halotolerant polyhydroxybutyrate accumulating methylotroph.</title>
        <authorList>
            <person name="Vasilenko O.V."/>
            <person name="Doronina N.V."/>
            <person name="Poroshina M.N."/>
            <person name="Tarlachkov S.V."/>
            <person name="Trotsenko Y.A."/>
        </authorList>
    </citation>
    <scope>NUCLEOTIDE SEQUENCE [LARGE SCALE GENOMIC DNA]</scope>
    <source>
        <strain evidence="6 7">VKM B-2706</strain>
    </source>
</reference>
<dbReference type="SUPFAM" id="SSF53850">
    <property type="entry name" value="Periplasmic binding protein-like II"/>
    <property type="match status" value="1"/>
</dbReference>
<comment type="caution">
    <text evidence="6">The sequence shown here is derived from an EMBL/GenBank/DDBJ whole genome shotgun (WGS) entry which is preliminary data.</text>
</comment>
<keyword evidence="7" id="KW-1185">Reference proteome</keyword>
<evidence type="ECO:0000313" key="7">
    <source>
        <dbReference type="Proteomes" id="UP000095087"/>
    </source>
</evidence>
<dbReference type="Pfam" id="PF00126">
    <property type="entry name" value="HTH_1"/>
    <property type="match status" value="1"/>
</dbReference>
<keyword evidence="3" id="KW-0238">DNA-binding</keyword>
<keyword evidence="2" id="KW-0805">Transcription regulation</keyword>